<dbReference type="EMBL" id="LSSL01007708">
    <property type="protein sequence ID" value="OLY77737.1"/>
    <property type="molecule type" value="Genomic_DNA"/>
</dbReference>
<feature type="compositionally biased region" description="Low complexity" evidence="1">
    <location>
        <begin position="224"/>
        <end position="233"/>
    </location>
</feature>
<dbReference type="AlphaFoldDB" id="A0A1R0GLG8"/>
<evidence type="ECO:0000313" key="3">
    <source>
        <dbReference type="Proteomes" id="UP000187455"/>
    </source>
</evidence>
<gene>
    <name evidence="2" type="ORF">AYI68_g8230</name>
</gene>
<keyword evidence="3" id="KW-1185">Reference proteome</keyword>
<comment type="caution">
    <text evidence="2">The sequence shown here is derived from an EMBL/GenBank/DDBJ whole genome shotgun (WGS) entry which is preliminary data.</text>
</comment>
<name>A0A1R0GLG8_9FUNG</name>
<feature type="region of interest" description="Disordered" evidence="1">
    <location>
        <begin position="252"/>
        <end position="274"/>
    </location>
</feature>
<feature type="region of interest" description="Disordered" evidence="1">
    <location>
        <begin position="221"/>
        <end position="240"/>
    </location>
</feature>
<accession>A0A1R0GLG8</accession>
<evidence type="ECO:0000256" key="1">
    <source>
        <dbReference type="SAM" id="MobiDB-lite"/>
    </source>
</evidence>
<dbReference type="Proteomes" id="UP000187455">
    <property type="component" value="Unassembled WGS sequence"/>
</dbReference>
<sequence>MFFRAQNLVQQNNLKQLELEKKFDLVQKKIKTMEPVLSELSISVDLKLKSNHDTKDRIEKVKSLYNVLDEKQTTLSSKQEKTALEQLEKNKIVDIKIEAISKNHEKLESSLSEVREVVYKMNSDLQLLGIAKMHEFDKIFEIMEIIGAEKVRNMESSMKFEKLLRIQKKETKKIQEELESLQSHFRVFLEHSTEKNSFINPQTSKKVNSSPDDGYFFQLEQEKSNNSSENSNECTQLEKNNTEIYNPNVEKYNNAQKNTSKKDGKDSSDFMDKGFYKKKNSGRKRIKENQGFRNMPIIKGFLKATGGGSYGKPNSELFEKPSFESLSSGFSIGSSEIDYGFNRYSSFHDTEKKHSGNGNGLEIRISRQSIIKFKSSDESIGGIKRRLNAMDSQFHEHNRLNMNIPESSQIGFNNSPDSETYFDQSQLEISEKNGSENHIQTFYGDIDIPEHYSLQKIEDNNIEESDSHHISSNVTRDNSILEKDFSGNKLTEDSEKLIKIDGEIRSEMEILGEEELLTEVLDELIESMDPYSNNSEKNEDTGSQLVVGDVYGTKKGSRKRSF</sequence>
<organism evidence="2 3">
    <name type="scientific">Smittium mucronatum</name>
    <dbReference type="NCBI Taxonomy" id="133383"/>
    <lineage>
        <taxon>Eukaryota</taxon>
        <taxon>Fungi</taxon>
        <taxon>Fungi incertae sedis</taxon>
        <taxon>Zoopagomycota</taxon>
        <taxon>Kickxellomycotina</taxon>
        <taxon>Harpellomycetes</taxon>
        <taxon>Harpellales</taxon>
        <taxon>Legeriomycetaceae</taxon>
        <taxon>Smittium</taxon>
    </lineage>
</organism>
<dbReference type="OrthoDB" id="5767718at2759"/>
<reference evidence="2 3" key="1">
    <citation type="journal article" date="2016" name="Mol. Biol. Evol.">
        <title>Genome-Wide Survey of Gut Fungi (Harpellales) Reveals the First Horizontally Transferred Ubiquitin Gene from a Mosquito Host.</title>
        <authorList>
            <person name="Wang Y."/>
            <person name="White M.M."/>
            <person name="Kvist S."/>
            <person name="Moncalvo J.M."/>
        </authorList>
    </citation>
    <scope>NUCLEOTIDE SEQUENCE [LARGE SCALE GENOMIC DNA]</scope>
    <source>
        <strain evidence="2 3">ALG-7-W6</strain>
    </source>
</reference>
<evidence type="ECO:0000313" key="2">
    <source>
        <dbReference type="EMBL" id="OLY77737.1"/>
    </source>
</evidence>
<protein>
    <submittedName>
        <fullName evidence="2">Uncharacterized protein</fullName>
    </submittedName>
</protein>
<proteinExistence type="predicted"/>
<feature type="compositionally biased region" description="Basic and acidic residues" evidence="1">
    <location>
        <begin position="260"/>
        <end position="274"/>
    </location>
</feature>
<feature type="region of interest" description="Disordered" evidence="1">
    <location>
        <begin position="528"/>
        <end position="562"/>
    </location>
</feature>